<dbReference type="InterPro" id="IPR001387">
    <property type="entry name" value="Cro/C1-type_HTH"/>
</dbReference>
<sequence>MSNFGQQLRQIRQQKGFGLNEFAKEIGVSPAYLSNLETGKTQTIQLEVLSKLNQELHMIINEDVAQNDHTVWRAERIGELLLDLHRTNPIATDYLMTMVEQGVELFTAGASDIH</sequence>
<evidence type="ECO:0000313" key="2">
    <source>
        <dbReference type="EMBL" id="OMD41120.1"/>
    </source>
</evidence>
<dbReference type="SUPFAM" id="SSF47413">
    <property type="entry name" value="lambda repressor-like DNA-binding domains"/>
    <property type="match status" value="1"/>
</dbReference>
<dbReference type="Pfam" id="PF01381">
    <property type="entry name" value="HTH_3"/>
    <property type="match status" value="1"/>
</dbReference>
<protein>
    <recommendedName>
        <fullName evidence="1">HTH cro/C1-type domain-containing protein</fullName>
    </recommendedName>
</protein>
<dbReference type="GO" id="GO:0003677">
    <property type="term" value="F:DNA binding"/>
    <property type="evidence" value="ECO:0007669"/>
    <property type="project" value="InterPro"/>
</dbReference>
<dbReference type="AlphaFoldDB" id="A0A1R0Y1A4"/>
<dbReference type="RefSeq" id="WP_076119267.1">
    <property type="nucleotide sequence ID" value="NZ_MPTC01000008.1"/>
</dbReference>
<reference evidence="2 3" key="1">
    <citation type="submission" date="2016-10" db="EMBL/GenBank/DDBJ databases">
        <title>Paenibacillus species isolates.</title>
        <authorList>
            <person name="Beno S.M."/>
        </authorList>
    </citation>
    <scope>NUCLEOTIDE SEQUENCE [LARGE SCALE GENOMIC DNA]</scope>
    <source>
        <strain evidence="2 3">FSL H7-0710</strain>
    </source>
</reference>
<proteinExistence type="predicted"/>
<dbReference type="SMART" id="SM00530">
    <property type="entry name" value="HTH_XRE"/>
    <property type="match status" value="1"/>
</dbReference>
<feature type="domain" description="HTH cro/C1-type" evidence="1">
    <location>
        <begin position="8"/>
        <end position="64"/>
    </location>
</feature>
<dbReference type="CDD" id="cd00093">
    <property type="entry name" value="HTH_XRE"/>
    <property type="match status" value="1"/>
</dbReference>
<dbReference type="OrthoDB" id="2615321at2"/>
<dbReference type="Gene3D" id="1.10.260.40">
    <property type="entry name" value="lambda repressor-like DNA-binding domains"/>
    <property type="match status" value="1"/>
</dbReference>
<gene>
    <name evidence="2" type="ORF">BSK52_11865</name>
</gene>
<dbReference type="PROSITE" id="PS50943">
    <property type="entry name" value="HTH_CROC1"/>
    <property type="match status" value="1"/>
</dbReference>
<organism evidence="2 3">
    <name type="scientific">Paenibacillus odorifer</name>
    <dbReference type="NCBI Taxonomy" id="189426"/>
    <lineage>
        <taxon>Bacteria</taxon>
        <taxon>Bacillati</taxon>
        <taxon>Bacillota</taxon>
        <taxon>Bacilli</taxon>
        <taxon>Bacillales</taxon>
        <taxon>Paenibacillaceae</taxon>
        <taxon>Paenibacillus</taxon>
    </lineage>
</organism>
<dbReference type="InterPro" id="IPR010982">
    <property type="entry name" value="Lambda_DNA-bd_dom_sf"/>
</dbReference>
<dbReference type="EMBL" id="MPTC01000008">
    <property type="protein sequence ID" value="OMD41120.1"/>
    <property type="molecule type" value="Genomic_DNA"/>
</dbReference>
<name>A0A1R0Y1A4_9BACL</name>
<accession>A0A1R0Y1A4</accession>
<dbReference type="Proteomes" id="UP000187439">
    <property type="component" value="Unassembled WGS sequence"/>
</dbReference>
<evidence type="ECO:0000259" key="1">
    <source>
        <dbReference type="PROSITE" id="PS50943"/>
    </source>
</evidence>
<evidence type="ECO:0000313" key="3">
    <source>
        <dbReference type="Proteomes" id="UP000187439"/>
    </source>
</evidence>
<comment type="caution">
    <text evidence="2">The sequence shown here is derived from an EMBL/GenBank/DDBJ whole genome shotgun (WGS) entry which is preliminary data.</text>
</comment>